<evidence type="ECO:0000313" key="4">
    <source>
        <dbReference type="Proteomes" id="UP000010843"/>
    </source>
</evidence>
<protein>
    <submittedName>
        <fullName evidence="2">Uncharacterized protein</fullName>
    </submittedName>
</protein>
<reference evidence="3 5" key="3">
    <citation type="journal article" date="2014" name="PLoS Genet.">
        <title>Phylogenetically driven sequencing of extremely halophilic archaea reveals strategies for static and dynamic osmo-response.</title>
        <authorList>
            <person name="Becker E.A."/>
            <person name="Seitzer P.M."/>
            <person name="Tritt A."/>
            <person name="Larsen D."/>
            <person name="Krusor M."/>
            <person name="Yao A.I."/>
            <person name="Wu D."/>
            <person name="Madern D."/>
            <person name="Eisen J.A."/>
            <person name="Darling A.E."/>
            <person name="Facciotti M.T."/>
        </authorList>
    </citation>
    <scope>NUCLEOTIDE SEQUENCE [LARGE SCALE GENOMIC DNA]</scope>
    <source>
        <strain evidence="3 5">DSM 15624</strain>
    </source>
</reference>
<feature type="region of interest" description="Disordered" evidence="1">
    <location>
        <begin position="20"/>
        <end position="63"/>
    </location>
</feature>
<dbReference type="PATRIC" id="fig|797303.5.peg.2174"/>
<dbReference type="eggNOG" id="arCOG09394">
    <property type="taxonomic scope" value="Archaea"/>
</dbReference>
<dbReference type="KEGG" id="npe:Natpe_0669"/>
<dbReference type="Proteomes" id="UP000011593">
    <property type="component" value="Unassembled WGS sequence"/>
</dbReference>
<keyword evidence="5" id="KW-1185">Reference proteome</keyword>
<dbReference type="Proteomes" id="UP000010843">
    <property type="component" value="Chromosome"/>
</dbReference>
<reference evidence="2" key="2">
    <citation type="submission" date="2012-02" db="EMBL/GenBank/DDBJ databases">
        <title>Complete sequence of chromosome of Natrinema pellirubrum DSM 15624.</title>
        <authorList>
            <consortium name="US DOE Joint Genome Institute"/>
            <person name="Lucas S."/>
            <person name="Han J."/>
            <person name="Lapidus A."/>
            <person name="Cheng J.-F."/>
            <person name="Goodwin L."/>
            <person name="Pitluck S."/>
            <person name="Peters L."/>
            <person name="Teshima H."/>
            <person name="Detter J.C."/>
            <person name="Han C."/>
            <person name="Tapia R."/>
            <person name="Land M."/>
            <person name="Hauser L."/>
            <person name="Kyrpides N."/>
            <person name="Ivanova N."/>
            <person name="Pagani I."/>
            <person name="Sproer C."/>
            <person name="Anderson I."/>
            <person name="Woyke T."/>
        </authorList>
    </citation>
    <scope>NUCLEOTIDE SEQUENCE</scope>
    <source>
        <strain evidence="2">DSM 15624</strain>
    </source>
</reference>
<reference evidence="4" key="1">
    <citation type="submission" date="2012-02" db="EMBL/GenBank/DDBJ databases">
        <title>Complete sequence of chromosome of Natrinema pellirubrum DSM 15624.</title>
        <authorList>
            <person name="Lucas S."/>
            <person name="Han J."/>
            <person name="Lapidus A."/>
            <person name="Cheng J.-F."/>
            <person name="Goodwin L."/>
            <person name="Pitluck S."/>
            <person name="Peters L."/>
            <person name="Teshima H."/>
            <person name="Detter J.C."/>
            <person name="Han C."/>
            <person name="Tapia R."/>
            <person name="Land M."/>
            <person name="Hauser L."/>
            <person name="Kyrpides N."/>
            <person name="Ivanova N."/>
            <person name="Pagani I."/>
            <person name="Sproer C."/>
            <person name="Anderson I."/>
            <person name="Woyke T."/>
        </authorList>
    </citation>
    <scope>NUCLEOTIDE SEQUENCE [LARGE SCALE GENOMIC DNA]</scope>
    <source>
        <strain evidence="4">DSM 15624 / JCM 10476 / NCIMB 786</strain>
    </source>
</reference>
<feature type="compositionally biased region" description="Acidic residues" evidence="1">
    <location>
        <begin position="32"/>
        <end position="54"/>
    </location>
</feature>
<evidence type="ECO:0000256" key="1">
    <source>
        <dbReference type="SAM" id="MobiDB-lite"/>
    </source>
</evidence>
<dbReference type="EMBL" id="CP003372">
    <property type="protein sequence ID" value="AGB30593.1"/>
    <property type="molecule type" value="Genomic_DNA"/>
</dbReference>
<gene>
    <name evidence="2" type="ordered locus">Natpe_0669</name>
    <name evidence="3" type="ORF">C488_10793</name>
</gene>
<proteinExistence type="predicted"/>
<dbReference type="HOGENOM" id="CLU_098910_0_0_2"/>
<organism evidence="2 4">
    <name type="scientific">Natrinema pellirubrum (strain DSM 15624 / CIP 106293 / JCM 10476 / NCIMB 786 / 157)</name>
    <dbReference type="NCBI Taxonomy" id="797303"/>
    <lineage>
        <taxon>Archaea</taxon>
        <taxon>Methanobacteriati</taxon>
        <taxon>Methanobacteriota</taxon>
        <taxon>Stenosarchaea group</taxon>
        <taxon>Halobacteria</taxon>
        <taxon>Halobacteriales</taxon>
        <taxon>Natrialbaceae</taxon>
        <taxon>Natrinema</taxon>
    </lineage>
</organism>
<accession>L0JIB3</accession>
<evidence type="ECO:0000313" key="2">
    <source>
        <dbReference type="EMBL" id="AGB30593.1"/>
    </source>
</evidence>
<sequence>MNRRHVVRLAALGGLTIPLAGCSNQATGNGDSSDDDGDDTDEDEEPVAEPDDQEFSGTGNDVIADVPIEGGLTIIEALHEGGGDFGVRLIPGDDGSGTLFADSSGAYTGETARDLDEGAYELSVVADGTWEVTIRQPRDTSGENPPLSISGSGNEVHGPFEFDGTYQPSGDLDGGRISVNILSSTGDSRQFVFNESSIASPSRFQYEDAGYIEVKSDGEWSVEIE</sequence>
<name>L0JIB3_NATP1</name>
<evidence type="ECO:0000313" key="5">
    <source>
        <dbReference type="Proteomes" id="UP000011593"/>
    </source>
</evidence>
<evidence type="ECO:0000313" key="3">
    <source>
        <dbReference type="EMBL" id="ELY74932.1"/>
    </source>
</evidence>
<dbReference type="EMBL" id="AOIE01000066">
    <property type="protein sequence ID" value="ELY74932.1"/>
    <property type="molecule type" value="Genomic_DNA"/>
</dbReference>
<dbReference type="AlphaFoldDB" id="L0JIB3"/>
<dbReference type="OrthoDB" id="248140at2157"/>